<dbReference type="PANTHER" id="PTHR41878:SF1">
    <property type="entry name" value="TNPR PROTEIN"/>
    <property type="match status" value="1"/>
</dbReference>
<dbReference type="Pfam" id="PF07929">
    <property type="entry name" value="PRiA4_ORF3"/>
    <property type="match status" value="1"/>
</dbReference>
<dbReference type="Gene3D" id="3.10.290.30">
    <property type="entry name" value="MM3350-like"/>
    <property type="match status" value="1"/>
</dbReference>
<dbReference type="OrthoDB" id="9801392at2"/>
<feature type="domain" description="DUF6933" evidence="2">
    <location>
        <begin position="2"/>
        <end position="158"/>
    </location>
</feature>
<dbReference type="InterPro" id="IPR053864">
    <property type="entry name" value="DUF6933"/>
</dbReference>
<dbReference type="AlphaFoldDB" id="A0A1H8K6C3"/>
<dbReference type="PANTHER" id="PTHR41878">
    <property type="entry name" value="LEXA REPRESSOR-RELATED"/>
    <property type="match status" value="1"/>
</dbReference>
<dbReference type="Proteomes" id="UP000198553">
    <property type="component" value="Unassembled WGS sequence"/>
</dbReference>
<dbReference type="EMBL" id="FOBW01000025">
    <property type="protein sequence ID" value="SEN88599.1"/>
    <property type="molecule type" value="Genomic_DNA"/>
</dbReference>
<organism evidence="3 4">
    <name type="scientific">Mesobacillus persicus</name>
    <dbReference type="NCBI Taxonomy" id="930146"/>
    <lineage>
        <taxon>Bacteria</taxon>
        <taxon>Bacillati</taxon>
        <taxon>Bacillota</taxon>
        <taxon>Bacilli</taxon>
        <taxon>Bacillales</taxon>
        <taxon>Bacillaceae</taxon>
        <taxon>Mesobacillus</taxon>
    </lineage>
</organism>
<proteinExistence type="predicted"/>
<evidence type="ECO:0000313" key="4">
    <source>
        <dbReference type="Proteomes" id="UP000198553"/>
    </source>
</evidence>
<feature type="domain" description="Plasmid pRiA4b Orf3-like" evidence="1">
    <location>
        <begin position="176"/>
        <end position="367"/>
    </location>
</feature>
<reference evidence="4" key="1">
    <citation type="submission" date="2016-10" db="EMBL/GenBank/DDBJ databases">
        <authorList>
            <person name="Varghese N."/>
            <person name="Submissions S."/>
        </authorList>
    </citation>
    <scope>NUCLEOTIDE SEQUENCE [LARGE SCALE GENOMIC DNA]</scope>
    <source>
        <strain evidence="4">B48,IBRC-M 10115,DSM 25386,CECT 8001</strain>
    </source>
</reference>
<evidence type="ECO:0000259" key="2">
    <source>
        <dbReference type="Pfam" id="PF22016"/>
    </source>
</evidence>
<dbReference type="InterPro" id="IPR024047">
    <property type="entry name" value="MM3350-like_sf"/>
</dbReference>
<sequence>MLIQCTKKLLEQLDIKPVSGVEEEPLFSWHTNLIIVNRRKTLVLVNDLTRYVVVLYGVKGKDFKKIDELILEGIRETLREEGIKEEVIEKYLLSSQNVTFAKTKDRTSVARMNRACESLYFYPSDLDATNIFKPRVSRRVSRLMVGDGKNRYIHPNEEMYKNLEGLAGHPIFGSRAVQLKVTLNLEGNSAWRRIVVPLNRTFPHLHDILQFAFDWEDSHLHEFTFYEGGKPGGHSSSPHQSLGHKPVLTLVCTDEAFNYPVHHERILEMGVKLSEYLPAYQRLTYTYDLGDDWKHEIEVEKTIEEYDAPHPICLEGEGNTPPEDVGGSGGYEEFLKILADPNHPDYQHMRHWGRMQGYKEFDIEQVNRFLKRV</sequence>
<name>A0A1H8K6C3_9BACI</name>
<dbReference type="InterPro" id="IPR012912">
    <property type="entry name" value="Plasmid_pRiA4b_Orf3-like"/>
</dbReference>
<dbReference type="SUPFAM" id="SSF159941">
    <property type="entry name" value="MM3350-like"/>
    <property type="match status" value="1"/>
</dbReference>
<dbReference type="RefSeq" id="WP_090750261.1">
    <property type="nucleotide sequence ID" value="NZ_FOBW01000025.1"/>
</dbReference>
<protein>
    <submittedName>
        <fullName evidence="3">PRiA4b ORF-3-like protein</fullName>
    </submittedName>
</protein>
<evidence type="ECO:0000313" key="3">
    <source>
        <dbReference type="EMBL" id="SEN88599.1"/>
    </source>
</evidence>
<dbReference type="Pfam" id="PF22016">
    <property type="entry name" value="DUF6933"/>
    <property type="match status" value="1"/>
</dbReference>
<dbReference type="STRING" id="930146.SAMN05192533_1259"/>
<keyword evidence="4" id="KW-1185">Reference proteome</keyword>
<evidence type="ECO:0000259" key="1">
    <source>
        <dbReference type="Pfam" id="PF07929"/>
    </source>
</evidence>
<gene>
    <name evidence="3" type="ORF">SAMN05192533_1259</name>
</gene>
<accession>A0A1H8K6C3</accession>